<dbReference type="PROSITE" id="PS50878">
    <property type="entry name" value="RT_POL"/>
    <property type="match status" value="1"/>
</dbReference>
<proteinExistence type="predicted"/>
<dbReference type="SUPFAM" id="SSF56672">
    <property type="entry name" value="DNA/RNA polymerases"/>
    <property type="match status" value="1"/>
</dbReference>
<dbReference type="GO" id="GO:0071897">
    <property type="term" value="P:DNA biosynthetic process"/>
    <property type="evidence" value="ECO:0007669"/>
    <property type="project" value="UniProtKB-ARBA"/>
</dbReference>
<evidence type="ECO:0000313" key="2">
    <source>
        <dbReference type="EMBL" id="JAT21817.1"/>
    </source>
</evidence>
<dbReference type="EMBL" id="GEBQ01018160">
    <property type="protein sequence ID" value="JAT21817.1"/>
    <property type="molecule type" value="Transcribed_RNA"/>
</dbReference>
<feature type="non-terminal residue" evidence="2">
    <location>
        <position position="1"/>
    </location>
</feature>
<protein>
    <recommendedName>
        <fullName evidence="1">Reverse transcriptase domain-containing protein</fullName>
    </recommendedName>
</protein>
<organism evidence="2">
    <name type="scientific">Graphocephala atropunctata</name>
    <dbReference type="NCBI Taxonomy" id="36148"/>
    <lineage>
        <taxon>Eukaryota</taxon>
        <taxon>Metazoa</taxon>
        <taxon>Ecdysozoa</taxon>
        <taxon>Arthropoda</taxon>
        <taxon>Hexapoda</taxon>
        <taxon>Insecta</taxon>
        <taxon>Pterygota</taxon>
        <taxon>Neoptera</taxon>
        <taxon>Paraneoptera</taxon>
        <taxon>Hemiptera</taxon>
        <taxon>Auchenorrhyncha</taxon>
        <taxon>Membracoidea</taxon>
        <taxon>Cicadellidae</taxon>
        <taxon>Cicadellinae</taxon>
        <taxon>Cicadellini</taxon>
        <taxon>Graphocephala</taxon>
    </lineage>
</organism>
<name>A0A1B6LDP5_9HEMI</name>
<evidence type="ECO:0000259" key="1">
    <source>
        <dbReference type="PROSITE" id="PS50878"/>
    </source>
</evidence>
<feature type="domain" description="Reverse transcriptase" evidence="1">
    <location>
        <begin position="1"/>
        <end position="213"/>
    </location>
</feature>
<sequence length="419" mass="47971">FRSDKNISDALFDVCKDINLAISSNDNIMLSFLDLKKAFDSVNREKLLKKLEVMGVRGSAFDWFQSYLLNRQQVTNICGIDSNPIPQNYGVIQGSTLGPVLFLMYINNISKLNISSKLFLFADDTLVLTRGKNWNEVRHKALLDLATIKNWLDHNVLSLNISKTKFMPISLANSSDYTLDDLTIHSCGNSASTSCQCGRIQRVKCYKYLGVVFDDRMRWSAHVDFLKNKLRKFIFAFRELTSILNEKEIKLAYYAYVQSLISFGIIAWGGAYKSILNPINVVQKTIIKVAFRKNRRCPTNILFQETNIFTVQQIFIKVLMIHLYKNFNNVCTQVAHSYSTRYARNTGITTINLTKSFSTTNCFYISQILFRNLSTKYRGTELFSVPSFPIFKKKIHSLINSLSLEEVEALIVTGYNRPA</sequence>
<dbReference type="Pfam" id="PF00078">
    <property type="entry name" value="RVT_1"/>
    <property type="match status" value="1"/>
</dbReference>
<dbReference type="AlphaFoldDB" id="A0A1B6LDP5"/>
<gene>
    <name evidence="2" type="ORF">g.47927</name>
</gene>
<dbReference type="InterPro" id="IPR000477">
    <property type="entry name" value="RT_dom"/>
</dbReference>
<dbReference type="InterPro" id="IPR043502">
    <property type="entry name" value="DNA/RNA_pol_sf"/>
</dbReference>
<reference evidence="2" key="1">
    <citation type="submission" date="2015-11" db="EMBL/GenBank/DDBJ databases">
        <title>De novo transcriptome assembly of four potential Pierce s Disease insect vectors from Arizona vineyards.</title>
        <authorList>
            <person name="Tassone E.E."/>
        </authorList>
    </citation>
    <scope>NUCLEOTIDE SEQUENCE</scope>
</reference>
<dbReference type="PANTHER" id="PTHR33332">
    <property type="entry name" value="REVERSE TRANSCRIPTASE DOMAIN-CONTAINING PROTEIN"/>
    <property type="match status" value="1"/>
</dbReference>
<accession>A0A1B6LDP5</accession>